<keyword evidence="2" id="KW-1003">Cell membrane</keyword>
<feature type="transmembrane region" description="Helical" evidence="7">
    <location>
        <begin position="50"/>
        <end position="72"/>
    </location>
</feature>
<reference evidence="9 10" key="1">
    <citation type="submission" date="2014-02" db="EMBL/GenBank/DDBJ databases">
        <title>Genome sequence of Ureaplasma diversum strain 246.</title>
        <authorList>
            <person name="Sirand-Pugnet P."/>
            <person name="Breton M."/>
            <person name="Dordet-Frisoni E."/>
            <person name="Baranowski E."/>
            <person name="Barre A."/>
            <person name="Couture C."/>
            <person name="Dupuy V."/>
            <person name="Gaurivaud P."/>
            <person name="Jacob D."/>
            <person name="Lemaitre C."/>
            <person name="Manso-Silvan L."/>
            <person name="Nikolski M."/>
            <person name="Nouvel L.-X."/>
            <person name="Poumarat F."/>
            <person name="Tardy F."/>
            <person name="Thebault P."/>
            <person name="Theil S."/>
            <person name="Citti C."/>
            <person name="Thiaucourt F."/>
            <person name="Blanchard A."/>
        </authorList>
    </citation>
    <scope>NUCLEOTIDE SEQUENCE [LARGE SCALE GENOMIC DNA]</scope>
    <source>
        <strain evidence="9 10">NCTC 246</strain>
    </source>
</reference>
<proteinExistence type="predicted"/>
<evidence type="ECO:0000256" key="3">
    <source>
        <dbReference type="ARBA" id="ARBA00022692"/>
    </source>
</evidence>
<evidence type="ECO:0000256" key="4">
    <source>
        <dbReference type="ARBA" id="ARBA00022989"/>
    </source>
</evidence>
<dbReference type="OrthoDB" id="404059at2"/>
<sequence length="278" mass="32233">MSLDDSQPITVTNDELIENKQQQQQEEEEEEEEYEPARALKRFGVAFCDFLFVSLICFCIVFLFFINSAFSIKDLFSKLDPNNIKTPEPWRIFMITVSSFIIYNLYFWIIPLFNKGRTLFKMVFKLRVISTIKQNCTKTLALALFKHNLLTWFIFMLISLLITSFTFIFKDNPKLYLEFVQSSISLSSSKNTSSTLVEILSVLTKSLYSITGLISSVVLIHMFMNSKKTALHDQIAKVVVLDLTKEPTYKKPTNPDNPLKKHNNLKQFATELDKINDK</sequence>
<evidence type="ECO:0000313" key="9">
    <source>
        <dbReference type="EMBL" id="KEZ23420.1"/>
    </source>
</evidence>
<organism evidence="9 10">
    <name type="scientific">Ureaplasma diversum NCTC 246</name>
    <dbReference type="NCBI Taxonomy" id="1188241"/>
    <lineage>
        <taxon>Bacteria</taxon>
        <taxon>Bacillati</taxon>
        <taxon>Mycoplasmatota</taxon>
        <taxon>Mycoplasmoidales</taxon>
        <taxon>Mycoplasmoidaceae</taxon>
        <taxon>Ureaplasma</taxon>
    </lineage>
</organism>
<dbReference type="Pfam" id="PF06271">
    <property type="entry name" value="RDD"/>
    <property type="match status" value="1"/>
</dbReference>
<evidence type="ECO:0000256" key="2">
    <source>
        <dbReference type="ARBA" id="ARBA00022475"/>
    </source>
</evidence>
<dbReference type="InterPro" id="IPR010432">
    <property type="entry name" value="RDD"/>
</dbReference>
<dbReference type="PANTHER" id="PTHR36115">
    <property type="entry name" value="PROLINE-RICH ANTIGEN HOMOLOG-RELATED"/>
    <property type="match status" value="1"/>
</dbReference>
<dbReference type="RefSeq" id="WP_051749430.1">
    <property type="nucleotide sequence ID" value="NZ_JFDP01000043.1"/>
</dbReference>
<dbReference type="EMBL" id="JFDP01000043">
    <property type="protein sequence ID" value="KEZ23420.1"/>
    <property type="molecule type" value="Genomic_DNA"/>
</dbReference>
<keyword evidence="5 7" id="KW-0472">Membrane</keyword>
<feature type="transmembrane region" description="Helical" evidence="7">
    <location>
        <begin position="206"/>
        <end position="224"/>
    </location>
</feature>
<evidence type="ECO:0000259" key="8">
    <source>
        <dbReference type="Pfam" id="PF06271"/>
    </source>
</evidence>
<accession>A0A084EZM8</accession>
<dbReference type="AlphaFoldDB" id="A0A084EZM8"/>
<feature type="transmembrane region" description="Helical" evidence="7">
    <location>
        <begin position="92"/>
        <end position="113"/>
    </location>
</feature>
<evidence type="ECO:0000313" key="10">
    <source>
        <dbReference type="Proteomes" id="UP000028537"/>
    </source>
</evidence>
<dbReference type="PANTHER" id="PTHR36115:SF6">
    <property type="entry name" value="PROLINE-RICH ANTIGEN HOMOLOG"/>
    <property type="match status" value="1"/>
</dbReference>
<feature type="domain" description="RDD" evidence="8">
    <location>
        <begin position="37"/>
        <end position="237"/>
    </location>
</feature>
<dbReference type="Proteomes" id="UP000028537">
    <property type="component" value="Unassembled WGS sequence"/>
</dbReference>
<evidence type="ECO:0000256" key="6">
    <source>
        <dbReference type="SAM" id="MobiDB-lite"/>
    </source>
</evidence>
<evidence type="ECO:0000256" key="1">
    <source>
        <dbReference type="ARBA" id="ARBA00004651"/>
    </source>
</evidence>
<name>A0A084EZM8_9BACT</name>
<protein>
    <recommendedName>
        <fullName evidence="8">RDD domain-containing protein</fullName>
    </recommendedName>
</protein>
<gene>
    <name evidence="9" type="ORF">UDIV_3220</name>
</gene>
<feature type="region of interest" description="Disordered" evidence="6">
    <location>
        <begin position="1"/>
        <end position="33"/>
    </location>
</feature>
<keyword evidence="4 7" id="KW-1133">Transmembrane helix</keyword>
<feature type="compositionally biased region" description="Polar residues" evidence="6">
    <location>
        <begin position="1"/>
        <end position="13"/>
    </location>
</feature>
<comment type="caution">
    <text evidence="9">The sequence shown here is derived from an EMBL/GenBank/DDBJ whole genome shotgun (WGS) entry which is preliminary data.</text>
</comment>
<dbReference type="GO" id="GO:0005886">
    <property type="term" value="C:plasma membrane"/>
    <property type="evidence" value="ECO:0007669"/>
    <property type="project" value="UniProtKB-SubCell"/>
</dbReference>
<dbReference type="InterPro" id="IPR051791">
    <property type="entry name" value="Pra-immunoreactive"/>
</dbReference>
<feature type="transmembrane region" description="Helical" evidence="7">
    <location>
        <begin position="149"/>
        <end position="169"/>
    </location>
</feature>
<keyword evidence="3 7" id="KW-0812">Transmembrane</keyword>
<dbReference type="eggNOG" id="COG1714">
    <property type="taxonomic scope" value="Bacteria"/>
</dbReference>
<keyword evidence="10" id="KW-1185">Reference proteome</keyword>
<evidence type="ECO:0000256" key="5">
    <source>
        <dbReference type="ARBA" id="ARBA00023136"/>
    </source>
</evidence>
<evidence type="ECO:0000256" key="7">
    <source>
        <dbReference type="SAM" id="Phobius"/>
    </source>
</evidence>
<comment type="subcellular location">
    <subcellularLocation>
        <location evidence="1">Cell membrane</location>
        <topology evidence="1">Multi-pass membrane protein</topology>
    </subcellularLocation>
</comment>